<name>A0ABS6UA46_9PSEU</name>
<evidence type="ECO:0008006" key="3">
    <source>
        <dbReference type="Google" id="ProtNLM"/>
    </source>
</evidence>
<keyword evidence="2" id="KW-1185">Reference proteome</keyword>
<accession>A0ABS6UA46</accession>
<comment type="caution">
    <text evidence="1">The sequence shown here is derived from an EMBL/GenBank/DDBJ whole genome shotgun (WGS) entry which is preliminary data.</text>
</comment>
<proteinExistence type="predicted"/>
<dbReference type="EMBL" id="JADQDF010000001">
    <property type="protein sequence ID" value="MBW0129105.1"/>
    <property type="molecule type" value="Genomic_DNA"/>
</dbReference>
<sequence length="104" mass="10409">MGRGQLLGREDGAAVFSSRTIAVAPGDDRVELGFRFSGTEVVVPDDARVVTNGAVVFGSVDCGAACAGTGTGPEITVDTSGAFGSVDVRTVTEAAADRADGDDD</sequence>
<evidence type="ECO:0000313" key="2">
    <source>
        <dbReference type="Proteomes" id="UP000694300"/>
    </source>
</evidence>
<dbReference type="Proteomes" id="UP000694300">
    <property type="component" value="Unassembled WGS sequence"/>
</dbReference>
<evidence type="ECO:0000313" key="1">
    <source>
        <dbReference type="EMBL" id="MBW0129105.1"/>
    </source>
</evidence>
<gene>
    <name evidence="1" type="ORF">I4I82_15665</name>
</gene>
<reference evidence="1 2" key="1">
    <citation type="submission" date="2020-11" db="EMBL/GenBank/DDBJ databases">
        <title>Pseudonocardia abyssalis sp. nov. and Pseudonocardia oceani sp. nov., description and phylogenomic analysis of two novel actinomycetes isolated from the deep Southern Ocean.</title>
        <authorList>
            <person name="Parra J."/>
        </authorList>
    </citation>
    <scope>NUCLEOTIDE SEQUENCE [LARGE SCALE GENOMIC DNA]</scope>
    <source>
        <strain evidence="2">KRD185</strain>
    </source>
</reference>
<protein>
    <recommendedName>
        <fullName evidence="3">DUF3060 domain-containing protein</fullName>
    </recommendedName>
</protein>
<organism evidence="1 2">
    <name type="scientific">Pseudonocardia oceani</name>
    <dbReference type="NCBI Taxonomy" id="2792013"/>
    <lineage>
        <taxon>Bacteria</taxon>
        <taxon>Bacillati</taxon>
        <taxon>Actinomycetota</taxon>
        <taxon>Actinomycetes</taxon>
        <taxon>Pseudonocardiales</taxon>
        <taxon>Pseudonocardiaceae</taxon>
        <taxon>Pseudonocardia</taxon>
    </lineage>
</organism>